<keyword evidence="3" id="KW-0813">Transport</keyword>
<gene>
    <name evidence="6" type="ORF">FCC1311_054342</name>
</gene>
<dbReference type="Gene3D" id="1.25.40.10">
    <property type="entry name" value="Tetratricopeptide repeat domain"/>
    <property type="match status" value="1"/>
</dbReference>
<dbReference type="FunCoup" id="A0A2R5GE43">
    <property type="interactions" value="129"/>
</dbReference>
<keyword evidence="5" id="KW-0175">Coiled coil</keyword>
<dbReference type="InterPro" id="IPR007317">
    <property type="entry name" value="GET4"/>
</dbReference>
<evidence type="ECO:0000313" key="7">
    <source>
        <dbReference type="Proteomes" id="UP000241890"/>
    </source>
</evidence>
<dbReference type="InterPro" id="IPR011990">
    <property type="entry name" value="TPR-like_helical_dom_sf"/>
</dbReference>
<proteinExistence type="inferred from homology"/>
<name>A0A2R5GE43_9STRA</name>
<organism evidence="6 7">
    <name type="scientific">Hondaea fermentalgiana</name>
    <dbReference type="NCBI Taxonomy" id="2315210"/>
    <lineage>
        <taxon>Eukaryota</taxon>
        <taxon>Sar</taxon>
        <taxon>Stramenopiles</taxon>
        <taxon>Bigyra</taxon>
        <taxon>Labyrinthulomycetes</taxon>
        <taxon>Thraustochytrida</taxon>
        <taxon>Thraustochytriidae</taxon>
        <taxon>Hondaea</taxon>
    </lineage>
</organism>
<dbReference type="FunFam" id="1.25.40.10:FF:000060">
    <property type="entry name" value="Golgi to ER traffic protein 4 homolog"/>
    <property type="match status" value="1"/>
</dbReference>
<accession>A0A2R5GE43</accession>
<dbReference type="GO" id="GO:0045048">
    <property type="term" value="P:protein insertion into ER membrane"/>
    <property type="evidence" value="ECO:0007669"/>
    <property type="project" value="InterPro"/>
</dbReference>
<dbReference type="Proteomes" id="UP000241890">
    <property type="component" value="Unassembled WGS sequence"/>
</dbReference>
<evidence type="ECO:0000256" key="1">
    <source>
        <dbReference type="ARBA" id="ARBA00004514"/>
    </source>
</evidence>
<protein>
    <submittedName>
        <fullName evidence="6">Golgi to ER traffic protein 4-like</fullName>
    </submittedName>
</protein>
<dbReference type="PANTHER" id="PTHR12875:SF0">
    <property type="entry name" value="GOLGI TO ER TRAFFIC PROTEIN 4 HOMOLOG"/>
    <property type="match status" value="1"/>
</dbReference>
<feature type="coiled-coil region" evidence="5">
    <location>
        <begin position="97"/>
        <end position="124"/>
    </location>
</feature>
<dbReference type="PANTHER" id="PTHR12875">
    <property type="entry name" value="GOLGI TO ER TRAFFIC PROTEIN 4 HOMOLOG"/>
    <property type="match status" value="1"/>
</dbReference>
<dbReference type="InParanoid" id="A0A2R5GE43"/>
<evidence type="ECO:0000256" key="4">
    <source>
        <dbReference type="ARBA" id="ARBA00022490"/>
    </source>
</evidence>
<evidence type="ECO:0000256" key="2">
    <source>
        <dbReference type="ARBA" id="ARBA00005351"/>
    </source>
</evidence>
<dbReference type="GO" id="GO:0005829">
    <property type="term" value="C:cytosol"/>
    <property type="evidence" value="ECO:0007669"/>
    <property type="project" value="UniProtKB-SubCell"/>
</dbReference>
<comment type="caution">
    <text evidence="6">The sequence shown here is derived from an EMBL/GenBank/DDBJ whole genome shotgun (WGS) entry which is preliminary data.</text>
</comment>
<reference evidence="6 7" key="1">
    <citation type="submission" date="2017-12" db="EMBL/GenBank/DDBJ databases">
        <title>Sequencing, de novo assembly and annotation of complete genome of a new Thraustochytrid species, strain FCC1311.</title>
        <authorList>
            <person name="Sedici K."/>
            <person name="Godart F."/>
            <person name="Aiese Cigliano R."/>
            <person name="Sanseverino W."/>
            <person name="Barakat M."/>
            <person name="Ortet P."/>
            <person name="Marechal E."/>
            <person name="Cagnac O."/>
            <person name="Amato A."/>
        </authorList>
    </citation>
    <scope>NUCLEOTIDE SEQUENCE [LARGE SCALE GENOMIC DNA]</scope>
</reference>
<evidence type="ECO:0000256" key="5">
    <source>
        <dbReference type="SAM" id="Coils"/>
    </source>
</evidence>
<comment type="similarity">
    <text evidence="2">Belongs to the GET4 family.</text>
</comment>
<comment type="subcellular location">
    <subcellularLocation>
        <location evidence="1">Cytoplasm</location>
        <location evidence="1">Cytosol</location>
    </subcellularLocation>
</comment>
<evidence type="ECO:0000313" key="6">
    <source>
        <dbReference type="EMBL" id="GBG29212.1"/>
    </source>
</evidence>
<dbReference type="Pfam" id="PF04190">
    <property type="entry name" value="GET4"/>
    <property type="match status" value="1"/>
</dbReference>
<keyword evidence="7" id="KW-1185">Reference proteome</keyword>
<keyword evidence="4" id="KW-0963">Cytoplasm</keyword>
<dbReference type="AlphaFoldDB" id="A0A2R5GE43"/>
<sequence>MSEGNRFVGAAGDKARRLEKRVEEDDDAYGALQTYKTFHARANKKEDFVSAVDLCRSGSTILLKKQHLTAGTELALLLVETLESAKIEEDADAKAVVLEVAKAFEEVENKKDAAKNQARFLKACIVWSQLSHCGNFEKGDPALHRLAAGAKVRMGDISGAATHYLHAREPKEFATFLYQWTSMGYQGERDLFLARAVLQLLALENLKDANTLYDTFVGLLAMKKTPLQDTPLAHFVKFLLRAVECDAYPLFKMLCEKYQPSIQRDANFQMYLDRISEMYFGIKAQKRGFQAIIDSMLQGFGG</sequence>
<dbReference type="EMBL" id="BEYU01000053">
    <property type="protein sequence ID" value="GBG29212.1"/>
    <property type="molecule type" value="Genomic_DNA"/>
</dbReference>
<evidence type="ECO:0000256" key="3">
    <source>
        <dbReference type="ARBA" id="ARBA00022448"/>
    </source>
</evidence>
<dbReference type="OrthoDB" id="10252405at2759"/>